<comment type="caution">
    <text evidence="2">The sequence shown here is derived from an EMBL/GenBank/DDBJ whole genome shotgun (WGS) entry which is preliminary data.</text>
</comment>
<evidence type="ECO:0000259" key="1">
    <source>
        <dbReference type="Pfam" id="PF10651"/>
    </source>
</evidence>
<gene>
    <name evidence="2" type="ORF">DHW61_16050</name>
</gene>
<name>A0A3D2XBC8_9FIRM</name>
<evidence type="ECO:0000313" key="3">
    <source>
        <dbReference type="Proteomes" id="UP000262969"/>
    </source>
</evidence>
<dbReference type="InterPro" id="IPR018913">
    <property type="entry name" value="BppU_N"/>
</dbReference>
<sequence>MKKPYNIELSTERNQPVDTNIKLCQGDNNITFYINISDFDLTGNTVKIVFSQSNGISVENNAIVNSDKKSCTYNIVGNELQSPGKVIADLKIFDSNNKRLSSACFIFYVEIDSLNDGAFPPKSYSASLEKAIEECQEATQAALEAVQKVVNIANNDSVTEPGFAWDARRGKAIRDDLNTLNESLNSYYKRHDSILADANLAVSIGTYTYSPSTLNTEGGYGTINVDTGNYGNWLFQTKRGTDGIIRYREKIDSGSWSPWRSDNPIRYIEWLDAVKESGKYYINVTAQNKHQFPSGNQISDAYIVDAIVYTDYVTLFCGQVAYSRFFYNTLNISNKQLGTPRVLE</sequence>
<dbReference type="Pfam" id="PF10651">
    <property type="entry name" value="BppU_N"/>
    <property type="match status" value="1"/>
</dbReference>
<reference evidence="2 3" key="1">
    <citation type="journal article" date="2018" name="Nat. Biotechnol.">
        <title>A standardized bacterial taxonomy based on genome phylogeny substantially revises the tree of life.</title>
        <authorList>
            <person name="Parks D.H."/>
            <person name="Chuvochina M."/>
            <person name="Waite D.W."/>
            <person name="Rinke C."/>
            <person name="Skarshewski A."/>
            <person name="Chaumeil P.A."/>
            <person name="Hugenholtz P."/>
        </authorList>
    </citation>
    <scope>NUCLEOTIDE SEQUENCE [LARGE SCALE GENOMIC DNA]</scope>
    <source>
        <strain evidence="2">UBA11728</strain>
    </source>
</reference>
<organism evidence="2 3">
    <name type="scientific">Lachnoclostridium phytofermentans</name>
    <dbReference type="NCBI Taxonomy" id="66219"/>
    <lineage>
        <taxon>Bacteria</taxon>
        <taxon>Bacillati</taxon>
        <taxon>Bacillota</taxon>
        <taxon>Clostridia</taxon>
        <taxon>Lachnospirales</taxon>
        <taxon>Lachnospiraceae</taxon>
    </lineage>
</organism>
<dbReference type="Gene3D" id="2.60.40.3350">
    <property type="match status" value="1"/>
</dbReference>
<feature type="domain" description="BppU N-terminal" evidence="1">
    <location>
        <begin position="3"/>
        <end position="137"/>
    </location>
</feature>
<proteinExistence type="predicted"/>
<protein>
    <recommendedName>
        <fullName evidence="1">BppU N-terminal domain-containing protein</fullName>
    </recommendedName>
</protein>
<dbReference type="EMBL" id="DPVV01000529">
    <property type="protein sequence ID" value="HCL03893.1"/>
    <property type="molecule type" value="Genomic_DNA"/>
</dbReference>
<evidence type="ECO:0000313" key="2">
    <source>
        <dbReference type="EMBL" id="HCL03893.1"/>
    </source>
</evidence>
<dbReference type="Proteomes" id="UP000262969">
    <property type="component" value="Unassembled WGS sequence"/>
</dbReference>
<dbReference type="AlphaFoldDB" id="A0A3D2XBC8"/>
<accession>A0A3D2XBC8</accession>